<proteinExistence type="predicted"/>
<feature type="region of interest" description="Disordered" evidence="1">
    <location>
        <begin position="667"/>
        <end position="707"/>
    </location>
</feature>
<name>A0A3A1YCE6_9GAMM</name>
<organism evidence="2 3">
    <name type="scientific">Psittacicella hinzii</name>
    <dbReference type="NCBI Taxonomy" id="2028575"/>
    <lineage>
        <taxon>Bacteria</taxon>
        <taxon>Pseudomonadati</taxon>
        <taxon>Pseudomonadota</taxon>
        <taxon>Gammaproteobacteria</taxon>
        <taxon>Pasteurellales</taxon>
        <taxon>Psittacicellaceae</taxon>
        <taxon>Psittacicella</taxon>
    </lineage>
</organism>
<gene>
    <name evidence="2" type="ORF">CKF54_02015</name>
</gene>
<protein>
    <submittedName>
        <fullName evidence="2">Uncharacterized protein</fullName>
    </submittedName>
</protein>
<comment type="caution">
    <text evidence="2">The sequence shown here is derived from an EMBL/GenBank/DDBJ whole genome shotgun (WGS) entry which is preliminary data.</text>
</comment>
<evidence type="ECO:0000256" key="1">
    <source>
        <dbReference type="SAM" id="MobiDB-lite"/>
    </source>
</evidence>
<evidence type="ECO:0000313" key="3">
    <source>
        <dbReference type="Proteomes" id="UP000265691"/>
    </source>
</evidence>
<feature type="compositionally biased region" description="Basic residues" evidence="1">
    <location>
        <begin position="698"/>
        <end position="707"/>
    </location>
</feature>
<dbReference type="OrthoDB" id="5667632at2"/>
<keyword evidence="3" id="KW-1185">Reference proteome</keyword>
<sequence>MSFPRVVNYKEDLFRAILIELEFTVNFTNRLNFNDPVVNSIFHLNRTLRSNNYPLEISYNNDMARAFRLLNASETKNQATGTGLLVLTFSSLYASLLISNNKDRDLRHILLMKIVTYYDYYLNEVDKANSFVNVPALTAREFDELARKMQDANNGIAEITPARFTNLPRFALTSAIFKYVFAYLHSENNIFRQQKVLDVLDVYMSGYSYLAFSLGVGTAYHASFRKLGLVSQAPFWYFKFDYTDQQTRTLNYIVDNFIFNEKFGTNADEFYKLGRLFTQSDLPLNEFAQNLDHLSVLGCFPREAEQLSFYQEHIAQQAAKYQSNYVENFVPSLRRAYARLLETMQALRQAQQDEHQVVEKDPELNLDLIIDLNSYLVNDDPLYFANHVYHLADIYTNYSELPDYVALDYSSPQLLPVKLDCYTDQAEQTFVPAFLGFGEERLAPVVVRKDNEIFVANLTEEQTTFIRQILEAQMPEHTLIADQAPWLAKFSQNALPKLEAYKKMRNAKEENYFKNFTAEQLEVISGAYNQALEKTVETLAQRDKVNPLKYFLSNELPPHQKSGILNHVGNNVLVPLVAMLEPKVDFSDELALVQSIQTEHDRKLLGQAKAGEFPTSLRNSYDKIMPHAVRIAKLQQELNGRVFMDEHGNKVATPDLTSLVAKPVREVRKQSTTASKVRVTQEPKPIAAPKNQILRMSRSARSKKGKK</sequence>
<dbReference type="RefSeq" id="WP_119524616.1">
    <property type="nucleotide sequence ID" value="NZ_NRHC01000022.1"/>
</dbReference>
<evidence type="ECO:0000313" key="2">
    <source>
        <dbReference type="EMBL" id="RIY33884.1"/>
    </source>
</evidence>
<dbReference type="AlphaFoldDB" id="A0A3A1YCE6"/>
<accession>A0A3A1YCE6</accession>
<dbReference type="Proteomes" id="UP000265691">
    <property type="component" value="Unassembled WGS sequence"/>
</dbReference>
<dbReference type="EMBL" id="NRHC01000022">
    <property type="protein sequence ID" value="RIY33884.1"/>
    <property type="molecule type" value="Genomic_DNA"/>
</dbReference>
<reference evidence="2 3" key="1">
    <citation type="submission" date="2017-08" db="EMBL/GenBank/DDBJ databases">
        <title>Reclassification of Bisgaard taxon 37 and 44.</title>
        <authorList>
            <person name="Christensen H."/>
        </authorList>
    </citation>
    <scope>NUCLEOTIDE SEQUENCE [LARGE SCALE GENOMIC DNA]</scope>
    <source>
        <strain evidence="2 3">B96_3</strain>
    </source>
</reference>